<dbReference type="PANTHER" id="PTHR48081">
    <property type="entry name" value="AB HYDROLASE SUPERFAMILY PROTEIN C4A8.06C"/>
    <property type="match status" value="1"/>
</dbReference>
<comment type="caution">
    <text evidence="3">The sequence shown here is derived from an EMBL/GenBank/DDBJ whole genome shotgun (WGS) entry which is preliminary data.</text>
</comment>
<accession>A0A8K0JHM6</accession>
<evidence type="ECO:0000313" key="3">
    <source>
        <dbReference type="EMBL" id="KAG7529992.1"/>
    </source>
</evidence>
<keyword evidence="1" id="KW-0378">Hydrolase</keyword>
<protein>
    <recommendedName>
        <fullName evidence="2">Alpha/beta hydrolase fold-3 domain-containing protein</fullName>
    </recommendedName>
</protein>
<gene>
    <name evidence="3" type="ORF">FFLO_05289</name>
</gene>
<dbReference type="AlphaFoldDB" id="A0A8K0JHM6"/>
<dbReference type="SUPFAM" id="SSF53474">
    <property type="entry name" value="alpha/beta-Hydrolases"/>
    <property type="match status" value="1"/>
</dbReference>
<organism evidence="3 4">
    <name type="scientific">Filobasidium floriforme</name>
    <dbReference type="NCBI Taxonomy" id="5210"/>
    <lineage>
        <taxon>Eukaryota</taxon>
        <taxon>Fungi</taxon>
        <taxon>Dikarya</taxon>
        <taxon>Basidiomycota</taxon>
        <taxon>Agaricomycotina</taxon>
        <taxon>Tremellomycetes</taxon>
        <taxon>Filobasidiales</taxon>
        <taxon>Filobasidiaceae</taxon>
        <taxon>Filobasidium</taxon>
    </lineage>
</organism>
<keyword evidence="4" id="KW-1185">Reference proteome</keyword>
<dbReference type="GO" id="GO:0016787">
    <property type="term" value="F:hydrolase activity"/>
    <property type="evidence" value="ECO:0007669"/>
    <property type="project" value="UniProtKB-KW"/>
</dbReference>
<proteinExistence type="predicted"/>
<dbReference type="InterPro" id="IPR050300">
    <property type="entry name" value="GDXG_lipolytic_enzyme"/>
</dbReference>
<name>A0A8K0JHM6_9TREE</name>
<dbReference type="Proteomes" id="UP000812966">
    <property type="component" value="Unassembled WGS sequence"/>
</dbReference>
<dbReference type="InterPro" id="IPR013094">
    <property type="entry name" value="AB_hydrolase_3"/>
</dbReference>
<reference evidence="3" key="1">
    <citation type="submission" date="2020-04" db="EMBL/GenBank/DDBJ databases">
        <title>Analysis of mating type loci in Filobasidium floriforme.</title>
        <authorList>
            <person name="Nowrousian M."/>
        </authorList>
    </citation>
    <scope>NUCLEOTIDE SEQUENCE</scope>
    <source>
        <strain evidence="3">CBS 6242</strain>
    </source>
</reference>
<evidence type="ECO:0000259" key="2">
    <source>
        <dbReference type="Pfam" id="PF07859"/>
    </source>
</evidence>
<dbReference type="PANTHER" id="PTHR48081:SF8">
    <property type="entry name" value="ALPHA_BETA HYDROLASE FOLD-3 DOMAIN-CONTAINING PROTEIN-RELATED"/>
    <property type="match status" value="1"/>
</dbReference>
<dbReference type="InterPro" id="IPR029058">
    <property type="entry name" value="AB_hydrolase_fold"/>
</dbReference>
<dbReference type="Gene3D" id="3.40.50.1820">
    <property type="entry name" value="alpha/beta hydrolase"/>
    <property type="match status" value="1"/>
</dbReference>
<evidence type="ECO:0000313" key="4">
    <source>
        <dbReference type="Proteomes" id="UP000812966"/>
    </source>
</evidence>
<feature type="domain" description="Alpha/beta hydrolase fold-3" evidence="2">
    <location>
        <begin position="82"/>
        <end position="288"/>
    </location>
</feature>
<dbReference type="Pfam" id="PF07859">
    <property type="entry name" value="Abhydrolase_3"/>
    <property type="match status" value="1"/>
</dbReference>
<dbReference type="EMBL" id="JABELV010000129">
    <property type="protein sequence ID" value="KAG7529992.1"/>
    <property type="molecule type" value="Genomic_DNA"/>
</dbReference>
<sequence>MSELNPNELNPDLWPIRYLPGFPLDLAPTILVNFSRSLKGSTAPSDITVQDLVAPGLKPSDPSVNLRVYSPANAGDRALPAMLWFHGGGYVVGSHRMGADTTFGRCRKLGIRVVSVEYRMGPDNPAPAGNDDAYAAWVYVQANVQKLGIDREKVVVGGQSAGGGMAAALCQRIYDQGDVQPLSQYLLYPMLDDRTILRPDSPRYVWTTRNNYYGWKSYLGQEPGQDTVRTPYSVPGRREDLAGLPPAYITVGTIDLFHDENKEYAQKLEKAGVKTRFETVPGGFHAFETMPWFKNTTMGASYNRTQLAALASAFKGFRED</sequence>
<evidence type="ECO:0000256" key="1">
    <source>
        <dbReference type="ARBA" id="ARBA00022801"/>
    </source>
</evidence>